<accession>A0A9P5Z4Z7</accession>
<dbReference type="AlphaFoldDB" id="A0A9P5Z4Z7"/>
<keyword evidence="1" id="KW-0677">Repeat</keyword>
<dbReference type="Gene3D" id="1.25.10.10">
    <property type="entry name" value="Leucine-rich Repeat Variant"/>
    <property type="match status" value="3"/>
</dbReference>
<sequence>MEIMQEQHGITKLVSALADDNSDVRDAAVSVLQGFCIYESYQDDVVASIPAIILQLDDDDWRICEQNIQLLKGFLENEVFREAMCNEMDGLVAKISKKLGSGVYSLRLAAFEALEALNTHETYQNSINLSIPTIISQMDADDWSARIQNIQMLQKLSETKIFRDTLHKEQFISKLTTRRGDSDTDVRTAASVAFLAVLEYESYQDDIKASISDIMTETDDQSYWRTRDQAVQMLTKLVELDVYREAMNEHQIVSKFASKFEDGDSDVRNSVLTGLCACFKHELYTNNVVLALPTIIKLLDHSDWGPRHSAVKTLSALSEHAAYRETLKSSGIVAKIVSRLKDDDYDVRSAAVNALATLGTQDCFKESLKPHDIVAKIFERFSDDYGHVRLEATKGIFKLSADDFYKKDIKSLIAVPEIIKQLRDTNDAIRKGAIQIFTEFATNGDFWEAIDAQEFYQNEFKSAVPIIMSMLEDQAWDIRQQIIQTLVKLSERPMLQEAMKVEGFINKLAAKLDDYDPDVRAEAAQAMPIPGQDQSW</sequence>
<reference evidence="2" key="1">
    <citation type="submission" date="2020-11" db="EMBL/GenBank/DDBJ databases">
        <authorList>
            <consortium name="DOE Joint Genome Institute"/>
            <person name="Ahrendt S."/>
            <person name="Riley R."/>
            <person name="Andreopoulos W."/>
            <person name="Labutti K."/>
            <person name="Pangilinan J."/>
            <person name="Ruiz-Duenas F.J."/>
            <person name="Barrasa J.M."/>
            <person name="Sanchez-Garcia M."/>
            <person name="Camarero S."/>
            <person name="Miyauchi S."/>
            <person name="Serrano A."/>
            <person name="Linde D."/>
            <person name="Babiker R."/>
            <person name="Drula E."/>
            <person name="Ayuso-Fernandez I."/>
            <person name="Pacheco R."/>
            <person name="Padilla G."/>
            <person name="Ferreira P."/>
            <person name="Barriuso J."/>
            <person name="Kellner H."/>
            <person name="Castanera R."/>
            <person name="Alfaro M."/>
            <person name="Ramirez L."/>
            <person name="Pisabarro A.G."/>
            <person name="Kuo A."/>
            <person name="Tritt A."/>
            <person name="Lipzen A."/>
            <person name="He G."/>
            <person name="Yan M."/>
            <person name="Ng V."/>
            <person name="Cullen D."/>
            <person name="Martin F."/>
            <person name="Rosso M.-N."/>
            <person name="Henrissat B."/>
            <person name="Hibbett D."/>
            <person name="Martinez A.T."/>
            <person name="Grigoriev I.V."/>
        </authorList>
    </citation>
    <scope>NUCLEOTIDE SEQUENCE</scope>
    <source>
        <strain evidence="2">CIRM-BRFM 674</strain>
    </source>
</reference>
<evidence type="ECO:0000313" key="3">
    <source>
        <dbReference type="Proteomes" id="UP000807469"/>
    </source>
</evidence>
<dbReference type="Proteomes" id="UP000807469">
    <property type="component" value="Unassembled WGS sequence"/>
</dbReference>
<dbReference type="InterPro" id="IPR000357">
    <property type="entry name" value="HEAT"/>
</dbReference>
<dbReference type="OrthoDB" id="3053026at2759"/>
<keyword evidence="3" id="KW-1185">Reference proteome</keyword>
<comment type="caution">
    <text evidence="2">The sequence shown here is derived from an EMBL/GenBank/DDBJ whole genome shotgun (WGS) entry which is preliminary data.</text>
</comment>
<dbReference type="InterPro" id="IPR016024">
    <property type="entry name" value="ARM-type_fold"/>
</dbReference>
<dbReference type="PANTHER" id="PTHR15599">
    <property type="entry name" value="RTDR1"/>
    <property type="match status" value="1"/>
</dbReference>
<dbReference type="Pfam" id="PF25786">
    <property type="entry name" value="HEAT_GCN1_C"/>
    <property type="match status" value="1"/>
</dbReference>
<organism evidence="2 3">
    <name type="scientific">Pholiota conissans</name>
    <dbReference type="NCBI Taxonomy" id="109636"/>
    <lineage>
        <taxon>Eukaryota</taxon>
        <taxon>Fungi</taxon>
        <taxon>Dikarya</taxon>
        <taxon>Basidiomycota</taxon>
        <taxon>Agaricomycotina</taxon>
        <taxon>Agaricomycetes</taxon>
        <taxon>Agaricomycetidae</taxon>
        <taxon>Agaricales</taxon>
        <taxon>Agaricineae</taxon>
        <taxon>Strophariaceae</taxon>
        <taxon>Pholiota</taxon>
    </lineage>
</organism>
<evidence type="ECO:0000313" key="2">
    <source>
        <dbReference type="EMBL" id="KAF9480345.1"/>
    </source>
</evidence>
<gene>
    <name evidence="2" type="ORF">BDN70DRAFT_618248</name>
</gene>
<dbReference type="PANTHER" id="PTHR15599:SF1">
    <property type="entry name" value="RADIAL SPOKE HEAD 14 HOMOLOG"/>
    <property type="match status" value="1"/>
</dbReference>
<protein>
    <submittedName>
        <fullName evidence="2">ARM repeat-containing protein</fullName>
    </submittedName>
</protein>
<dbReference type="EMBL" id="MU155196">
    <property type="protein sequence ID" value="KAF9480345.1"/>
    <property type="molecule type" value="Genomic_DNA"/>
</dbReference>
<dbReference type="InterPro" id="IPR042856">
    <property type="entry name" value="RSP14"/>
</dbReference>
<evidence type="ECO:0000256" key="1">
    <source>
        <dbReference type="ARBA" id="ARBA00022737"/>
    </source>
</evidence>
<dbReference type="Pfam" id="PF02985">
    <property type="entry name" value="HEAT"/>
    <property type="match status" value="1"/>
</dbReference>
<dbReference type="SUPFAM" id="SSF48371">
    <property type="entry name" value="ARM repeat"/>
    <property type="match status" value="1"/>
</dbReference>
<dbReference type="InterPro" id="IPR011989">
    <property type="entry name" value="ARM-like"/>
</dbReference>
<proteinExistence type="predicted"/>
<name>A0A9P5Z4Z7_9AGAR</name>